<keyword evidence="1" id="KW-0472">Membrane</keyword>
<dbReference type="Proteomes" id="UP000198656">
    <property type="component" value="Unassembled WGS sequence"/>
</dbReference>
<reference evidence="5" key="1">
    <citation type="submission" date="2016-10" db="EMBL/GenBank/DDBJ databases">
        <authorList>
            <person name="Varghese N."/>
            <person name="Submissions S."/>
        </authorList>
    </citation>
    <scope>NUCLEOTIDE SEQUENCE [LARGE SCALE GENOMIC DNA]</scope>
    <source>
        <strain evidence="5">DSM 8344</strain>
    </source>
</reference>
<feature type="domain" description="Peptidase M56" evidence="2">
    <location>
        <begin position="18"/>
        <end position="335"/>
    </location>
</feature>
<evidence type="ECO:0000259" key="2">
    <source>
        <dbReference type="Pfam" id="PF05569"/>
    </source>
</evidence>
<gene>
    <name evidence="4" type="ORF">SAMN05443529_108161</name>
</gene>
<dbReference type="Pfam" id="PF05569">
    <property type="entry name" value="Peptidase_M56"/>
    <property type="match status" value="1"/>
</dbReference>
<dbReference type="InterPro" id="IPR018711">
    <property type="entry name" value="NAGPA"/>
</dbReference>
<organism evidence="4 5">
    <name type="scientific">Desulfosporosinus hippei DSM 8344</name>
    <dbReference type="NCBI Taxonomy" id="1121419"/>
    <lineage>
        <taxon>Bacteria</taxon>
        <taxon>Bacillati</taxon>
        <taxon>Bacillota</taxon>
        <taxon>Clostridia</taxon>
        <taxon>Eubacteriales</taxon>
        <taxon>Desulfitobacteriaceae</taxon>
        <taxon>Desulfosporosinus</taxon>
    </lineage>
</organism>
<dbReference type="InterPro" id="IPR052173">
    <property type="entry name" value="Beta-lactam_resp_regulator"/>
</dbReference>
<feature type="domain" description="Phosphodiester glycosidase" evidence="3">
    <location>
        <begin position="442"/>
        <end position="620"/>
    </location>
</feature>
<evidence type="ECO:0000313" key="4">
    <source>
        <dbReference type="EMBL" id="SDH00152.1"/>
    </source>
</evidence>
<accession>A0A1G7YU83</accession>
<feature type="transmembrane region" description="Helical" evidence="1">
    <location>
        <begin position="248"/>
        <end position="271"/>
    </location>
</feature>
<dbReference type="InterPro" id="IPR008756">
    <property type="entry name" value="Peptidase_M56"/>
</dbReference>
<sequence>MLTLSQANYLSFFNWVLITSAKASIFIIFLLGVKFVLRYKIRAGFQYMLWSVLIIGLVLPWTPNSPISVYNYLDLSHLQQKVASIIDRTIPSSSANLANQQSTFELTAVGDGDSQMAVVSSETLGPREKSNTWISFPFVYRLMSYIWLLGVLILTILTVIVNKRFSKNIGHAVVTDQGLLSEFNKLKADLKIITEIPLLKSRQVNSPSLLGLSRPRLLLPIGIEERFSLEQLNHIFLHELIHFKRKDVWINCLTQLLIICHWFNPLIWYAFYRMREDQEISCDALATARIDAEQCSDYAYTLLKLAETYSATPRLAGMASLCGSNSQIKKRLIMIKSSENHRSSAKWSLLGVVAIVLLAFTSFASPQAMANPPLYEKEPEQANMLPKEFSDISSGVIVEDISGEKFKGKVMLIKDPTRIKLAVTKDIGVMGERVSELVKARGAIAGINAGGFYDPNGKGNGAFPDGLTVQNGKLVDNNVGENEANIVGFDDQGKLVLGKMRANQLEARHIREAVTFAPNLIREGKSVILEDGGWGIAPRTGIGQRADGTVIFVVIDGRQPTWSIGATLSDLTKVFEDYHAVNAVNLDGGSSSEMVFQGKVQNKLPNVFGERYVSTAFVVTP</sequence>
<proteinExistence type="predicted"/>
<name>A0A1G7YU83_9FIRM</name>
<dbReference type="EMBL" id="FNCP01000008">
    <property type="protein sequence ID" value="SDH00152.1"/>
    <property type="molecule type" value="Genomic_DNA"/>
</dbReference>
<evidence type="ECO:0000259" key="3">
    <source>
        <dbReference type="Pfam" id="PF09992"/>
    </source>
</evidence>
<evidence type="ECO:0000256" key="1">
    <source>
        <dbReference type="SAM" id="Phobius"/>
    </source>
</evidence>
<dbReference type="PANTHER" id="PTHR34978:SF3">
    <property type="entry name" value="SLR0241 PROTEIN"/>
    <property type="match status" value="1"/>
</dbReference>
<dbReference type="Pfam" id="PF09992">
    <property type="entry name" value="NAGPA"/>
    <property type="match status" value="1"/>
</dbReference>
<dbReference type="OrthoDB" id="9816453at2"/>
<keyword evidence="1" id="KW-0812">Transmembrane</keyword>
<feature type="transmembrane region" description="Helical" evidence="1">
    <location>
        <begin position="45"/>
        <end position="62"/>
    </location>
</feature>
<evidence type="ECO:0000313" key="5">
    <source>
        <dbReference type="Proteomes" id="UP000198656"/>
    </source>
</evidence>
<dbReference type="STRING" id="1121419.SAMN05443529_108161"/>
<feature type="transmembrane region" description="Helical" evidence="1">
    <location>
        <begin position="138"/>
        <end position="161"/>
    </location>
</feature>
<keyword evidence="1" id="KW-1133">Transmembrane helix</keyword>
<dbReference type="CDD" id="cd07341">
    <property type="entry name" value="M56_BlaR1_MecR1_like"/>
    <property type="match status" value="1"/>
</dbReference>
<protein>
    <submittedName>
        <fullName evidence="4">Bla regulator protein blaR1</fullName>
    </submittedName>
</protein>
<dbReference type="AlphaFoldDB" id="A0A1G7YU83"/>
<dbReference type="PANTHER" id="PTHR34978">
    <property type="entry name" value="POSSIBLE SENSOR-TRANSDUCER PROTEIN BLAR"/>
    <property type="match status" value="1"/>
</dbReference>
<feature type="transmembrane region" description="Helical" evidence="1">
    <location>
        <begin position="12"/>
        <end position="33"/>
    </location>
</feature>
<keyword evidence="5" id="KW-1185">Reference proteome</keyword>